<dbReference type="Proteomes" id="UP001152755">
    <property type="component" value="Unassembled WGS sequence"/>
</dbReference>
<feature type="transmembrane region" description="Helical" evidence="1">
    <location>
        <begin position="58"/>
        <end position="79"/>
    </location>
</feature>
<keyword evidence="1" id="KW-0812">Transmembrane</keyword>
<comment type="caution">
    <text evidence="2">The sequence shown here is derived from an EMBL/GenBank/DDBJ whole genome shotgun (WGS) entry which is preliminary data.</text>
</comment>
<name>A0A9X4M1F5_9ACTN</name>
<keyword evidence="3" id="KW-1185">Reference proteome</keyword>
<keyword evidence="1" id="KW-0472">Membrane</keyword>
<feature type="transmembrane region" description="Helical" evidence="1">
    <location>
        <begin position="148"/>
        <end position="172"/>
    </location>
</feature>
<evidence type="ECO:0000313" key="3">
    <source>
        <dbReference type="Proteomes" id="UP001152755"/>
    </source>
</evidence>
<proteinExistence type="predicted"/>
<evidence type="ECO:0000313" key="2">
    <source>
        <dbReference type="EMBL" id="MDG3016245.1"/>
    </source>
</evidence>
<feature type="transmembrane region" description="Helical" evidence="1">
    <location>
        <begin position="106"/>
        <end position="128"/>
    </location>
</feature>
<reference evidence="2" key="1">
    <citation type="submission" date="2022-08" db="EMBL/GenBank/DDBJ databases">
        <title>Genome analysis of Corynebacteriales strain.</title>
        <authorList>
            <person name="Lee S.D."/>
        </authorList>
    </citation>
    <scope>NUCLEOTIDE SEQUENCE</scope>
    <source>
        <strain evidence="2">D3-21</strain>
    </source>
</reference>
<feature type="transmembrane region" description="Helical" evidence="1">
    <location>
        <begin position="179"/>
        <end position="199"/>
    </location>
</feature>
<evidence type="ECO:0000256" key="1">
    <source>
        <dbReference type="SAM" id="Phobius"/>
    </source>
</evidence>
<gene>
    <name evidence="2" type="ORF">NVS88_16950</name>
</gene>
<protein>
    <submittedName>
        <fullName evidence="2">ABC transporter permease</fullName>
    </submittedName>
</protein>
<accession>A0A9X4M1F5</accession>
<feature type="transmembrane region" description="Helical" evidence="1">
    <location>
        <begin position="18"/>
        <end position="38"/>
    </location>
</feature>
<dbReference type="AlphaFoldDB" id="A0A9X4M1F5"/>
<sequence length="255" mass="26581">MSVLAAERIKLTSTRSPWWCGAIVVLLGIGFAAAMGLAAKASVNSTSSGDHFLPTPEAAASGVTGFGVMVIMIMAALAVTTEYRFGVIRTTFQAVPNRGRVMATKAAILAVIAAVLTAAVTFIAYFLAKALSGSDAGRDLVLSSGGDWRALYGVPIYAALCAVLAVGVGALIRQSAGAIALLVLWPLVIENLFALFGRIGRDIQVFLPFTNAHHFLGASSSDGFHWGPWGGLIYFAVFVAVVFGAGLFVVNKRDA</sequence>
<keyword evidence="1" id="KW-1133">Transmembrane helix</keyword>
<organism evidence="2 3">
    <name type="scientific">Speluncibacter jeojiensis</name>
    <dbReference type="NCBI Taxonomy" id="2710754"/>
    <lineage>
        <taxon>Bacteria</taxon>
        <taxon>Bacillati</taxon>
        <taxon>Actinomycetota</taxon>
        <taxon>Actinomycetes</taxon>
        <taxon>Mycobacteriales</taxon>
        <taxon>Speluncibacteraceae</taxon>
        <taxon>Speluncibacter</taxon>
    </lineage>
</organism>
<dbReference type="EMBL" id="JANRHA010000012">
    <property type="protein sequence ID" value="MDG3016245.1"/>
    <property type="molecule type" value="Genomic_DNA"/>
</dbReference>
<dbReference type="RefSeq" id="WP_277831535.1">
    <property type="nucleotide sequence ID" value="NZ_JAAIVF010000002.1"/>
</dbReference>
<feature type="transmembrane region" description="Helical" evidence="1">
    <location>
        <begin position="229"/>
        <end position="250"/>
    </location>
</feature>